<dbReference type="AlphaFoldDB" id="A0A2R7Y888"/>
<accession>A0A2R7Y888</accession>
<reference evidence="1 2" key="1">
    <citation type="submission" date="2017-04" db="EMBL/GenBank/DDBJ databases">
        <title>Draft Aigarchaeota genome from a New Zealand hot spring.</title>
        <authorList>
            <person name="Reysenbach A.-L."/>
            <person name="Donaho J.A."/>
            <person name="Gerhart J."/>
            <person name="Kelley J.F."/>
            <person name="Kouba K."/>
            <person name="Podar M."/>
            <person name="Stott M."/>
        </authorList>
    </citation>
    <scope>NUCLEOTIDE SEQUENCE [LARGE SCALE GENOMIC DNA]</scope>
    <source>
        <strain evidence="1">NZ13_MG1</strain>
    </source>
</reference>
<proteinExistence type="predicted"/>
<evidence type="ECO:0000313" key="2">
    <source>
        <dbReference type="Proteomes" id="UP000244066"/>
    </source>
</evidence>
<comment type="caution">
    <text evidence="1">The sequence shown here is derived from an EMBL/GenBank/DDBJ whole genome shotgun (WGS) entry which is preliminary data.</text>
</comment>
<dbReference type="EMBL" id="NDWU01000004">
    <property type="protein sequence ID" value="PUA33754.1"/>
    <property type="molecule type" value="Genomic_DNA"/>
</dbReference>
<name>A0A2R7Y888_9ARCH</name>
<gene>
    <name evidence="1" type="ORF">B9J98_02085</name>
</gene>
<evidence type="ECO:0000313" key="1">
    <source>
        <dbReference type="EMBL" id="PUA33754.1"/>
    </source>
</evidence>
<protein>
    <recommendedName>
        <fullName evidence="3">MAGE domain-containing protein</fullName>
    </recommendedName>
</protein>
<organism evidence="1 2">
    <name type="scientific">Candidatus Terraquivivens tikiterensis</name>
    <dbReference type="NCBI Taxonomy" id="1980982"/>
    <lineage>
        <taxon>Archaea</taxon>
        <taxon>Nitrososphaerota</taxon>
        <taxon>Candidatus Wolframiiraptoraceae</taxon>
        <taxon>Candidatus Terraquivivens</taxon>
    </lineage>
</organism>
<sequence>MDEEKGETERAGRKLAIAASMLLFSSHRLPGVRGWELRRRLGRNYLKIIDALNSKLNSIGLRVKIMFDQPLGGSPAEEDFDRARFFVTLSEPLSVADIVAAGWNIEDVAVLAAALSYLFTKGGRASEKELVELIEVKLPRWKVEAAIERFIRKGYLTRAEDNTIKVGWRALAEVDEKELLKAIMDISPTQQKDGSEGRT</sequence>
<dbReference type="Proteomes" id="UP000244066">
    <property type="component" value="Unassembled WGS sequence"/>
</dbReference>
<evidence type="ECO:0008006" key="3">
    <source>
        <dbReference type="Google" id="ProtNLM"/>
    </source>
</evidence>